<dbReference type="PANTHER" id="PTHR34384:SF5">
    <property type="entry name" value="L-2,3-DIAMINOPROPANOATE--CITRATE LIGASE"/>
    <property type="match status" value="1"/>
</dbReference>
<dbReference type="RefSeq" id="WP_290289588.1">
    <property type="nucleotide sequence ID" value="NZ_CP047211.1"/>
</dbReference>
<evidence type="ECO:0000313" key="6">
    <source>
        <dbReference type="EMBL" id="MFC3850121.1"/>
    </source>
</evidence>
<evidence type="ECO:0000313" key="7">
    <source>
        <dbReference type="Proteomes" id="UP001595751"/>
    </source>
</evidence>
<comment type="pathway">
    <text evidence="1">Siderophore biosynthesis.</text>
</comment>
<evidence type="ECO:0000256" key="1">
    <source>
        <dbReference type="ARBA" id="ARBA00004924"/>
    </source>
</evidence>
<comment type="similarity">
    <text evidence="2">Belongs to the IucA/IucC family.</text>
</comment>
<sequence>MVFDLESNAREHRRRLVGSTNGDGAGEETGDGGADPGARAEIVERLLTALDRERLLAPPLTEREADEFRAAGEPAEIVGELARAGRFAGPVPNLPRLLEELSDGVTGLARARAGLRERWAVAKQANTAGRASQESGFDALVRECRRRCLPGDRGPSALLARFEQLVGEGHPAHPCAKTSLGLGDGYRDVLPEQVERVTLRFAAVDPAKVVETGRPILEALGARLPALAGAIREELDARNIAGFAVIPVHPWQWEQVISTEFAAEIDAGRVVLLDATASAEPLMSVRTVRVGADDGSGAVHVKLALEAQLTGAIRGISRGALAGPAVSGSVRRALALDPGFIPRTGDDAPAFHVADDMAGVGFRAEEGIRAHCFGAIVRDDPAAPAIGEDVPLPIAALQASNPLTGRPILIDVFESIRGRAAVPMTVAEVAEAWFAALADVLVAPSIALLARWGVALEPHPQNAVLVLRDGMPRCAVVRDNGGARVVAGSRLAGATAADELMSSLEGTALVAGDRRAAVDKLSYPLLMNTIVGLARVAEDASVPASVPYGVVAERIAEEAARCSGAFSGLPGDGRLGDAEAVFEAMLGPELPLKRVLAMRLSGAVTDQEYVRVDNPLHGAAPARHRADDGEARRIVADRLETSARIEGVAPDRLAALARDTSNASDNLALTAAAVDRRLRGMRLREKAAGGAGRHWETLGTAPKQLAGPLADSLVVAGHNVHPLAKLRRGFSPADSVRFGPEHGPVVELLLVAVSEGLVEEVGVRGVEGELRRCYPDLFDAVDAEIGARAPHLIGASRIIPVHPWQYSSIIASEFSREVEEGLIVPATTATLPVRPTISLRTSVPVAPGIDGRRPMIKTALDVTLTSTRRSISQESALGTPAVADLVRTLADSVARREERPTIIVPEIAGVAYRGPRDEPAVRRGLSCLIREDPSALAGADEIVVGANSLRGLPAGEESPVAALAESDPRGWLRAYARDLLGLALPLMWRHGVALEAHLQNTMVRVAVDGGAVRYRGLMLRDFSGLRIFPPRLRESGFAVPARDGAVTVTDDVAEFRRKGHYALFFGNLDGIVEELRRVFGGDAAQWWAVVRRVVDDLLDEHRGHVPDGDAEALLGPTLDQKAFVTMALGTSGGDDYVAVPNPLLAPSHERERAGVVGR</sequence>
<feature type="domain" description="Aerobactin siderophore biosynthesis IucA/IucC-like C-terminal" evidence="5">
    <location>
        <begin position="431"/>
        <end position="602"/>
    </location>
</feature>
<dbReference type="Pfam" id="PF06276">
    <property type="entry name" value="FhuF"/>
    <property type="match status" value="2"/>
</dbReference>
<dbReference type="InterPro" id="IPR007310">
    <property type="entry name" value="Aerobactin_biosyn_IucA/IucC_N"/>
</dbReference>
<dbReference type="InterPro" id="IPR022770">
    <property type="entry name" value="IucA/IucC-like_C"/>
</dbReference>
<feature type="domain" description="Aerobactin siderophore biosynthesis IucA/IucC-like C-terminal" evidence="5">
    <location>
        <begin position="971"/>
        <end position="1126"/>
    </location>
</feature>
<dbReference type="EMBL" id="JBHRZN010000002">
    <property type="protein sequence ID" value="MFC3850121.1"/>
    <property type="molecule type" value="Genomic_DNA"/>
</dbReference>
<name>A0ABV7ZPK9_9CORY</name>
<feature type="domain" description="Aerobactin siderophore biosynthesis IucA/IucC N-terminal" evidence="4">
    <location>
        <begin position="710"/>
        <end position="949"/>
    </location>
</feature>
<evidence type="ECO:0000259" key="4">
    <source>
        <dbReference type="Pfam" id="PF04183"/>
    </source>
</evidence>
<accession>A0ABV7ZPK9</accession>
<proteinExistence type="inferred from homology"/>
<evidence type="ECO:0000256" key="2">
    <source>
        <dbReference type="ARBA" id="ARBA00007832"/>
    </source>
</evidence>
<evidence type="ECO:0000256" key="3">
    <source>
        <dbReference type="SAM" id="MobiDB-lite"/>
    </source>
</evidence>
<evidence type="ECO:0000259" key="5">
    <source>
        <dbReference type="Pfam" id="PF06276"/>
    </source>
</evidence>
<dbReference type="PANTHER" id="PTHR34384">
    <property type="entry name" value="L-2,3-DIAMINOPROPANOATE--CITRATE LIGASE"/>
    <property type="match status" value="1"/>
</dbReference>
<dbReference type="Gene3D" id="1.10.510.40">
    <property type="match status" value="2"/>
</dbReference>
<dbReference type="Pfam" id="PF04183">
    <property type="entry name" value="IucA_IucC"/>
    <property type="match status" value="2"/>
</dbReference>
<gene>
    <name evidence="6" type="ORF">ACFORJ_08070</name>
</gene>
<feature type="domain" description="Aerobactin siderophore biosynthesis IucA/IucC N-terminal" evidence="4">
    <location>
        <begin position="160"/>
        <end position="398"/>
    </location>
</feature>
<keyword evidence="7" id="KW-1185">Reference proteome</keyword>
<protein>
    <submittedName>
        <fullName evidence="6">IucA/IucC family protein</fullName>
    </submittedName>
</protein>
<dbReference type="InterPro" id="IPR037455">
    <property type="entry name" value="LucA/IucC-like"/>
</dbReference>
<comment type="caution">
    <text evidence="6">The sequence shown here is derived from an EMBL/GenBank/DDBJ whole genome shotgun (WGS) entry which is preliminary data.</text>
</comment>
<dbReference type="Proteomes" id="UP001595751">
    <property type="component" value="Unassembled WGS sequence"/>
</dbReference>
<organism evidence="6 7">
    <name type="scientific">Corynebacterium hansenii</name>
    <dbReference type="NCBI Taxonomy" id="394964"/>
    <lineage>
        <taxon>Bacteria</taxon>
        <taxon>Bacillati</taxon>
        <taxon>Actinomycetota</taxon>
        <taxon>Actinomycetes</taxon>
        <taxon>Mycobacteriales</taxon>
        <taxon>Corynebacteriaceae</taxon>
        <taxon>Corynebacterium</taxon>
    </lineage>
</organism>
<reference evidence="7" key="1">
    <citation type="journal article" date="2019" name="Int. J. Syst. Evol. Microbiol.">
        <title>The Global Catalogue of Microorganisms (GCM) 10K type strain sequencing project: providing services to taxonomists for standard genome sequencing and annotation.</title>
        <authorList>
            <consortium name="The Broad Institute Genomics Platform"/>
            <consortium name="The Broad Institute Genome Sequencing Center for Infectious Disease"/>
            <person name="Wu L."/>
            <person name="Ma J."/>
        </authorList>
    </citation>
    <scope>NUCLEOTIDE SEQUENCE [LARGE SCALE GENOMIC DNA]</scope>
    <source>
        <strain evidence="7">CCUG 53252</strain>
    </source>
</reference>
<feature type="region of interest" description="Disordered" evidence="3">
    <location>
        <begin position="1"/>
        <end position="37"/>
    </location>
</feature>